<dbReference type="SMART" id="SM00805">
    <property type="entry name" value="AGTRAP"/>
    <property type="match status" value="1"/>
</dbReference>
<gene>
    <name evidence="7" type="ORF">g.132006</name>
</gene>
<feature type="transmembrane region" description="Helical" evidence="6">
    <location>
        <begin position="92"/>
        <end position="112"/>
    </location>
</feature>
<dbReference type="GO" id="GO:0038166">
    <property type="term" value="P:angiotensin-activated signaling pathway"/>
    <property type="evidence" value="ECO:0007669"/>
    <property type="project" value="InterPro"/>
</dbReference>
<keyword evidence="4 6" id="KW-0472">Membrane</keyword>
<feature type="compositionally biased region" description="Polar residues" evidence="5">
    <location>
        <begin position="157"/>
        <end position="168"/>
    </location>
</feature>
<evidence type="ECO:0000256" key="5">
    <source>
        <dbReference type="SAM" id="MobiDB-lite"/>
    </source>
</evidence>
<dbReference type="Pfam" id="PF06396">
    <property type="entry name" value="AGTRAP"/>
    <property type="match status" value="1"/>
</dbReference>
<reference evidence="7" key="1">
    <citation type="submission" date="2018-04" db="EMBL/GenBank/DDBJ databases">
        <title>Transcriptome of Schizaphis graminum biotype I.</title>
        <authorList>
            <person name="Scully E.D."/>
            <person name="Geib S.M."/>
            <person name="Palmer N.A."/>
            <person name="Koch K."/>
            <person name="Bradshaw J."/>
            <person name="Heng-Moss T."/>
            <person name="Sarath G."/>
        </authorList>
    </citation>
    <scope>NUCLEOTIDE SEQUENCE</scope>
</reference>
<feature type="transmembrane region" description="Helical" evidence="6">
    <location>
        <begin position="61"/>
        <end position="80"/>
    </location>
</feature>
<dbReference type="PANTHER" id="PTHR16521:SF3">
    <property type="entry name" value="TYPE-1 ANGIOTENSIN II RECEPTOR-ASSOCIATED PROTEIN"/>
    <property type="match status" value="1"/>
</dbReference>
<protein>
    <recommendedName>
        <fullName evidence="8">Type-1 angiotensin II receptor-associated protein</fullName>
    </recommendedName>
</protein>
<evidence type="ECO:0000313" key="7">
    <source>
        <dbReference type="EMBL" id="MBY22357.1"/>
    </source>
</evidence>
<sequence length="168" mass="18824">MALDLNQIPALPAKTTFVLHLILITWGIQGRWSPDSYLFYNIIFLGCVLWAMHLTENEKPAQLAISVNLATVCLDIVTIYCYFPSSFWLSEIFSVICALANLVLRFVTLSVLSRMCIDSSNGATDGIPPPLQNYISRGTANSQTYEDIDQPPQQQQAPSNTPFFTPYR</sequence>
<keyword evidence="2 6" id="KW-0812">Transmembrane</keyword>
<dbReference type="EMBL" id="GGMR01009738">
    <property type="protein sequence ID" value="MBY22357.1"/>
    <property type="molecule type" value="Transcribed_RNA"/>
</dbReference>
<accession>A0A2S2NYU9</accession>
<organism evidence="7">
    <name type="scientific">Schizaphis graminum</name>
    <name type="common">Green bug aphid</name>
    <dbReference type="NCBI Taxonomy" id="13262"/>
    <lineage>
        <taxon>Eukaryota</taxon>
        <taxon>Metazoa</taxon>
        <taxon>Ecdysozoa</taxon>
        <taxon>Arthropoda</taxon>
        <taxon>Hexapoda</taxon>
        <taxon>Insecta</taxon>
        <taxon>Pterygota</taxon>
        <taxon>Neoptera</taxon>
        <taxon>Paraneoptera</taxon>
        <taxon>Hemiptera</taxon>
        <taxon>Sternorrhyncha</taxon>
        <taxon>Aphidomorpha</taxon>
        <taxon>Aphidoidea</taxon>
        <taxon>Aphididae</taxon>
        <taxon>Aphidini</taxon>
        <taxon>Schizaphis</taxon>
    </lineage>
</organism>
<name>A0A2S2NYU9_SCHGA</name>
<comment type="subcellular location">
    <subcellularLocation>
        <location evidence="1">Membrane</location>
        <topology evidence="1">Multi-pass membrane protein</topology>
    </subcellularLocation>
</comment>
<feature type="transmembrane region" description="Helical" evidence="6">
    <location>
        <begin position="37"/>
        <end position="54"/>
    </location>
</feature>
<evidence type="ECO:0008006" key="8">
    <source>
        <dbReference type="Google" id="ProtNLM"/>
    </source>
</evidence>
<dbReference type="InterPro" id="IPR009436">
    <property type="entry name" value="AGTRAP"/>
</dbReference>
<evidence type="ECO:0000256" key="2">
    <source>
        <dbReference type="ARBA" id="ARBA00022692"/>
    </source>
</evidence>
<feature type="region of interest" description="Disordered" evidence="5">
    <location>
        <begin position="145"/>
        <end position="168"/>
    </location>
</feature>
<proteinExistence type="predicted"/>
<dbReference type="PANTHER" id="PTHR16521">
    <property type="entry name" value="TYPE-1 ANGIOTENSIN II RECEPTOR-ASSOCIATED PROTEIN"/>
    <property type="match status" value="1"/>
</dbReference>
<keyword evidence="3 6" id="KW-1133">Transmembrane helix</keyword>
<evidence type="ECO:0000256" key="4">
    <source>
        <dbReference type="ARBA" id="ARBA00023136"/>
    </source>
</evidence>
<evidence type="ECO:0000256" key="6">
    <source>
        <dbReference type="SAM" id="Phobius"/>
    </source>
</evidence>
<evidence type="ECO:0000256" key="1">
    <source>
        <dbReference type="ARBA" id="ARBA00004141"/>
    </source>
</evidence>
<dbReference type="AlphaFoldDB" id="A0A2S2NYU9"/>
<evidence type="ECO:0000256" key="3">
    <source>
        <dbReference type="ARBA" id="ARBA00022989"/>
    </source>
</evidence>
<dbReference type="GO" id="GO:0005886">
    <property type="term" value="C:plasma membrane"/>
    <property type="evidence" value="ECO:0007669"/>
    <property type="project" value="TreeGrafter"/>
</dbReference>